<name>A0A091MR41_9PASS</name>
<gene>
    <name evidence="4" type="ORF">N310_10015</name>
</gene>
<feature type="domain" description="PDEase" evidence="3">
    <location>
        <begin position="1"/>
        <end position="45"/>
    </location>
</feature>
<dbReference type="Pfam" id="PF00233">
    <property type="entry name" value="PDEase_I"/>
    <property type="match status" value="1"/>
</dbReference>
<keyword evidence="1" id="KW-0479">Metal-binding</keyword>
<evidence type="ECO:0000313" key="4">
    <source>
        <dbReference type="EMBL" id="KFP78559.1"/>
    </source>
</evidence>
<dbReference type="InterPro" id="IPR002073">
    <property type="entry name" value="PDEase_catalytic_dom"/>
</dbReference>
<dbReference type="InterPro" id="IPR036971">
    <property type="entry name" value="PDEase_catalytic_dom_sf"/>
</dbReference>
<dbReference type="GO" id="GO:0004114">
    <property type="term" value="F:3',5'-cyclic-nucleotide phosphodiesterase activity"/>
    <property type="evidence" value="ECO:0007669"/>
    <property type="project" value="InterPro"/>
</dbReference>
<reference evidence="4 5" key="1">
    <citation type="submission" date="2014-04" db="EMBL/GenBank/DDBJ databases">
        <title>Genome evolution of avian class.</title>
        <authorList>
            <person name="Zhang G."/>
            <person name="Li C."/>
        </authorList>
    </citation>
    <scope>NUCLEOTIDE SEQUENCE [LARGE SCALE GENOMIC DNA]</scope>
    <source>
        <strain evidence="4">BGI_N310</strain>
    </source>
</reference>
<keyword evidence="2" id="KW-0378">Hydrolase</keyword>
<organism evidence="4 5">
    <name type="scientific">Acanthisitta chloris</name>
    <name type="common">rifleman</name>
    <dbReference type="NCBI Taxonomy" id="57068"/>
    <lineage>
        <taxon>Eukaryota</taxon>
        <taxon>Metazoa</taxon>
        <taxon>Chordata</taxon>
        <taxon>Craniata</taxon>
        <taxon>Vertebrata</taxon>
        <taxon>Euteleostomi</taxon>
        <taxon>Archelosauria</taxon>
        <taxon>Archosauria</taxon>
        <taxon>Dinosauria</taxon>
        <taxon>Saurischia</taxon>
        <taxon>Theropoda</taxon>
        <taxon>Coelurosauria</taxon>
        <taxon>Aves</taxon>
        <taxon>Neognathae</taxon>
        <taxon>Neoaves</taxon>
        <taxon>Telluraves</taxon>
        <taxon>Australaves</taxon>
        <taxon>Passeriformes</taxon>
        <taxon>Acanthisittidae</taxon>
        <taxon>Acanthisitta</taxon>
    </lineage>
</organism>
<dbReference type="PROSITE" id="PS51845">
    <property type="entry name" value="PDEASE_I_2"/>
    <property type="match status" value="1"/>
</dbReference>
<sequence>LSPRSDCAILYNDRSVLENHHISAVFRMMQDDEMNIFVNLTKDEF</sequence>
<evidence type="ECO:0000313" key="5">
    <source>
        <dbReference type="Proteomes" id="UP000053537"/>
    </source>
</evidence>
<dbReference type="GO" id="GO:0046872">
    <property type="term" value="F:metal ion binding"/>
    <property type="evidence" value="ECO:0007669"/>
    <property type="project" value="UniProtKB-KW"/>
</dbReference>
<dbReference type="Gene3D" id="1.10.1300.10">
    <property type="entry name" value="3'5'-cyclic nucleotide phosphodiesterase, catalytic domain"/>
    <property type="match status" value="1"/>
</dbReference>
<dbReference type="AlphaFoldDB" id="A0A091MR41"/>
<evidence type="ECO:0000256" key="1">
    <source>
        <dbReference type="ARBA" id="ARBA00022723"/>
    </source>
</evidence>
<dbReference type="GO" id="GO:0007165">
    <property type="term" value="P:signal transduction"/>
    <property type="evidence" value="ECO:0007669"/>
    <property type="project" value="InterPro"/>
</dbReference>
<evidence type="ECO:0000259" key="3">
    <source>
        <dbReference type="PROSITE" id="PS51845"/>
    </source>
</evidence>
<dbReference type="SUPFAM" id="SSF109604">
    <property type="entry name" value="HD-domain/PDEase-like"/>
    <property type="match status" value="1"/>
</dbReference>
<dbReference type="EMBL" id="KK833846">
    <property type="protein sequence ID" value="KFP78559.1"/>
    <property type="molecule type" value="Genomic_DNA"/>
</dbReference>
<proteinExistence type="predicted"/>
<dbReference type="PANTHER" id="PTHR11347">
    <property type="entry name" value="CYCLIC NUCLEOTIDE PHOSPHODIESTERASE"/>
    <property type="match status" value="1"/>
</dbReference>
<feature type="non-terminal residue" evidence="4">
    <location>
        <position position="45"/>
    </location>
</feature>
<evidence type="ECO:0000256" key="2">
    <source>
        <dbReference type="ARBA" id="ARBA00022801"/>
    </source>
</evidence>
<dbReference type="Proteomes" id="UP000053537">
    <property type="component" value="Unassembled WGS sequence"/>
</dbReference>
<keyword evidence="5" id="KW-1185">Reference proteome</keyword>
<feature type="non-terminal residue" evidence="4">
    <location>
        <position position="1"/>
    </location>
</feature>
<protein>
    <recommendedName>
        <fullName evidence="3">PDEase domain-containing protein</fullName>
    </recommendedName>
</protein>
<accession>A0A091MR41</accession>